<dbReference type="RefSeq" id="WP_045175496.1">
    <property type="nucleotide sequence ID" value="NZ_CP139957.1"/>
</dbReference>
<sequence length="134" mass="15925">MVQDSSRYFAEHCRYCKHFYQDEEVSYCERALHDQDCYWEKAEKRMLELECIEYQPDLGLEDDFFCCINIYPAEPCNNCRAFDDLRKCKYCEPVVFINDSPVVVQEGNVLLIKDGQVIGVLESQEQIERREQDV</sequence>
<organism evidence="1 2">
    <name type="scientific">Anaerocellum danielii</name>
    <dbReference type="NCBI Taxonomy" id="1387557"/>
    <lineage>
        <taxon>Bacteria</taxon>
        <taxon>Bacillati</taxon>
        <taxon>Bacillota</taxon>
        <taxon>Bacillota incertae sedis</taxon>
        <taxon>Caldicellulosiruptorales</taxon>
        <taxon>Caldicellulosiruptoraceae</taxon>
        <taxon>Anaerocellum</taxon>
    </lineage>
</organism>
<proteinExistence type="predicted"/>
<reference evidence="1 2" key="1">
    <citation type="submission" date="2023-12" db="EMBL/GenBank/DDBJ databases">
        <authorList>
            <person name="Manesh M.J.H."/>
            <person name="Bing R.G."/>
            <person name="Willard D.J."/>
            <person name="Kelly R.M."/>
        </authorList>
    </citation>
    <scope>NUCLEOTIDE SEQUENCE [LARGE SCALE GENOMIC DNA]</scope>
    <source>
        <strain evidence="1 2">DSM 8977</strain>
    </source>
</reference>
<accession>A0ABZ0TZB8</accession>
<protein>
    <submittedName>
        <fullName evidence="1">Uncharacterized protein</fullName>
    </submittedName>
</protein>
<evidence type="ECO:0000313" key="2">
    <source>
        <dbReference type="Proteomes" id="UP001322744"/>
    </source>
</evidence>
<gene>
    <name evidence="1" type="ORF">SOJ16_002074</name>
</gene>
<dbReference type="EMBL" id="CP139957">
    <property type="protein sequence ID" value="WPX08207.1"/>
    <property type="molecule type" value="Genomic_DNA"/>
</dbReference>
<dbReference type="Proteomes" id="UP001322744">
    <property type="component" value="Chromosome"/>
</dbReference>
<keyword evidence="2" id="KW-1185">Reference proteome</keyword>
<evidence type="ECO:0000313" key="1">
    <source>
        <dbReference type="EMBL" id="WPX08207.1"/>
    </source>
</evidence>
<name>A0ABZ0TZB8_9FIRM</name>